<accession>A0A5C3M5T8</accession>
<gene>
    <name evidence="1" type="ORF">BDQ12DRAFT_521051</name>
</gene>
<evidence type="ECO:0000313" key="2">
    <source>
        <dbReference type="Proteomes" id="UP000308652"/>
    </source>
</evidence>
<proteinExistence type="predicted"/>
<sequence length="91" mass="10370">MPQNSLSLVLIAPFSHLELHLYSMWLIIGGFLGSLHRTDFTPSYYFCILPMGYQRIYRTGLTVCLNSTHETQLEKGPQFIQCALNTEYAAP</sequence>
<evidence type="ECO:0000313" key="1">
    <source>
        <dbReference type="EMBL" id="TFK40015.1"/>
    </source>
</evidence>
<name>A0A5C3M5T8_9AGAR</name>
<keyword evidence="2" id="KW-1185">Reference proteome</keyword>
<dbReference type="EMBL" id="ML213598">
    <property type="protein sequence ID" value="TFK40015.1"/>
    <property type="molecule type" value="Genomic_DNA"/>
</dbReference>
<reference evidence="1 2" key="1">
    <citation type="journal article" date="2019" name="Nat. Ecol. Evol.">
        <title>Megaphylogeny resolves global patterns of mushroom evolution.</title>
        <authorList>
            <person name="Varga T."/>
            <person name="Krizsan K."/>
            <person name="Foldi C."/>
            <person name="Dima B."/>
            <person name="Sanchez-Garcia M."/>
            <person name="Sanchez-Ramirez S."/>
            <person name="Szollosi G.J."/>
            <person name="Szarkandi J.G."/>
            <person name="Papp V."/>
            <person name="Albert L."/>
            <person name="Andreopoulos W."/>
            <person name="Angelini C."/>
            <person name="Antonin V."/>
            <person name="Barry K.W."/>
            <person name="Bougher N.L."/>
            <person name="Buchanan P."/>
            <person name="Buyck B."/>
            <person name="Bense V."/>
            <person name="Catcheside P."/>
            <person name="Chovatia M."/>
            <person name="Cooper J."/>
            <person name="Damon W."/>
            <person name="Desjardin D."/>
            <person name="Finy P."/>
            <person name="Geml J."/>
            <person name="Haridas S."/>
            <person name="Hughes K."/>
            <person name="Justo A."/>
            <person name="Karasinski D."/>
            <person name="Kautmanova I."/>
            <person name="Kiss B."/>
            <person name="Kocsube S."/>
            <person name="Kotiranta H."/>
            <person name="LaButti K.M."/>
            <person name="Lechner B.E."/>
            <person name="Liimatainen K."/>
            <person name="Lipzen A."/>
            <person name="Lukacs Z."/>
            <person name="Mihaltcheva S."/>
            <person name="Morgado L.N."/>
            <person name="Niskanen T."/>
            <person name="Noordeloos M.E."/>
            <person name="Ohm R.A."/>
            <person name="Ortiz-Santana B."/>
            <person name="Ovrebo C."/>
            <person name="Racz N."/>
            <person name="Riley R."/>
            <person name="Savchenko A."/>
            <person name="Shiryaev A."/>
            <person name="Soop K."/>
            <person name="Spirin V."/>
            <person name="Szebenyi C."/>
            <person name="Tomsovsky M."/>
            <person name="Tulloss R.E."/>
            <person name="Uehling J."/>
            <person name="Grigoriev I.V."/>
            <person name="Vagvolgyi C."/>
            <person name="Papp T."/>
            <person name="Martin F.M."/>
            <person name="Miettinen O."/>
            <person name="Hibbett D.S."/>
            <person name="Nagy L.G."/>
        </authorList>
    </citation>
    <scope>NUCLEOTIDE SEQUENCE [LARGE SCALE GENOMIC DNA]</scope>
    <source>
        <strain evidence="1 2">CBS 166.37</strain>
    </source>
</reference>
<protein>
    <submittedName>
        <fullName evidence="1">Uncharacterized protein</fullName>
    </submittedName>
</protein>
<dbReference type="Proteomes" id="UP000308652">
    <property type="component" value="Unassembled WGS sequence"/>
</dbReference>
<dbReference type="AlphaFoldDB" id="A0A5C3M5T8"/>
<organism evidence="1 2">
    <name type="scientific">Crucibulum laeve</name>
    <dbReference type="NCBI Taxonomy" id="68775"/>
    <lineage>
        <taxon>Eukaryota</taxon>
        <taxon>Fungi</taxon>
        <taxon>Dikarya</taxon>
        <taxon>Basidiomycota</taxon>
        <taxon>Agaricomycotina</taxon>
        <taxon>Agaricomycetes</taxon>
        <taxon>Agaricomycetidae</taxon>
        <taxon>Agaricales</taxon>
        <taxon>Agaricineae</taxon>
        <taxon>Nidulariaceae</taxon>
        <taxon>Crucibulum</taxon>
    </lineage>
</organism>